<gene>
    <name evidence="1" type="ORF">M91_15202</name>
</gene>
<sequence length="141" mass="15654">MREWNEEIVMKHKWRSDGNLPLSGGGGGKRMEIILELQQSAQPHNTEAETQIDRQISQLVEGASGWQLWAIGCWTTIGKTEMEQGQKIAHFNAAQLLLSHGATKRVVQRSGGGGGGSGRGYMAEFPRMLAKDEKDKEILFF</sequence>
<dbReference type="EMBL" id="JH881377">
    <property type="protein sequence ID" value="ELR54678.1"/>
    <property type="molecule type" value="Genomic_DNA"/>
</dbReference>
<accession>L8IER3</accession>
<reference evidence="1 2" key="1">
    <citation type="journal article" date="2012" name="Nat. Genet.">
        <title>The yak genome and adaptation to life at high altitude.</title>
        <authorList>
            <person name="Qiu Q."/>
            <person name="Zhang G."/>
            <person name="Ma T."/>
            <person name="Qian W."/>
            <person name="Wang J."/>
            <person name="Ye Z."/>
            <person name="Cao C."/>
            <person name="Hu Q."/>
            <person name="Kim J."/>
            <person name="Larkin D.M."/>
            <person name="Auvil L."/>
            <person name="Capitanu B."/>
            <person name="Ma J."/>
            <person name="Lewin H.A."/>
            <person name="Qian X."/>
            <person name="Lang Y."/>
            <person name="Zhou R."/>
            <person name="Wang L."/>
            <person name="Wang K."/>
            <person name="Xia J."/>
            <person name="Liao S."/>
            <person name="Pan S."/>
            <person name="Lu X."/>
            <person name="Hou H."/>
            <person name="Wang Y."/>
            <person name="Zang X."/>
            <person name="Yin Y."/>
            <person name="Ma H."/>
            <person name="Zhang J."/>
            <person name="Wang Z."/>
            <person name="Zhang Y."/>
            <person name="Zhang D."/>
            <person name="Yonezawa T."/>
            <person name="Hasegawa M."/>
            <person name="Zhong Y."/>
            <person name="Liu W."/>
            <person name="Zhang Y."/>
            <person name="Huang Z."/>
            <person name="Zhang S."/>
            <person name="Long R."/>
            <person name="Yang H."/>
            <person name="Wang J."/>
            <person name="Lenstra J.A."/>
            <person name="Cooper D.N."/>
            <person name="Wu Y."/>
            <person name="Wang J."/>
            <person name="Shi P."/>
            <person name="Wang J."/>
            <person name="Liu J."/>
        </authorList>
    </citation>
    <scope>NUCLEOTIDE SEQUENCE [LARGE SCALE GENOMIC DNA]</scope>
    <source>
        <strain evidence="2">yakQH1</strain>
    </source>
</reference>
<dbReference type="Proteomes" id="UP000011080">
    <property type="component" value="Unassembled WGS sequence"/>
</dbReference>
<name>L8IER3_9CETA</name>
<evidence type="ECO:0000313" key="1">
    <source>
        <dbReference type="EMBL" id="ELR54678.1"/>
    </source>
</evidence>
<evidence type="ECO:0000313" key="2">
    <source>
        <dbReference type="Proteomes" id="UP000011080"/>
    </source>
</evidence>
<protein>
    <submittedName>
        <fullName evidence="1">Uncharacterized protein</fullName>
    </submittedName>
</protein>
<proteinExistence type="predicted"/>
<dbReference type="AlphaFoldDB" id="L8IER3"/>
<organism evidence="1 2">
    <name type="scientific">Bos mutus</name>
    <name type="common">wild yak</name>
    <dbReference type="NCBI Taxonomy" id="72004"/>
    <lineage>
        <taxon>Eukaryota</taxon>
        <taxon>Metazoa</taxon>
        <taxon>Chordata</taxon>
        <taxon>Craniata</taxon>
        <taxon>Vertebrata</taxon>
        <taxon>Euteleostomi</taxon>
        <taxon>Mammalia</taxon>
        <taxon>Eutheria</taxon>
        <taxon>Laurasiatheria</taxon>
        <taxon>Artiodactyla</taxon>
        <taxon>Ruminantia</taxon>
        <taxon>Pecora</taxon>
        <taxon>Bovidae</taxon>
        <taxon>Bovinae</taxon>
        <taxon>Bos</taxon>
    </lineage>
</organism>